<protein>
    <submittedName>
        <fullName evidence="2">DUF4245 domain-containing protein</fullName>
    </submittedName>
</protein>
<dbReference type="InterPro" id="IPR025339">
    <property type="entry name" value="DUF4245"/>
</dbReference>
<accession>A0ABR8WVL6</accession>
<feature type="transmembrane region" description="Helical" evidence="1">
    <location>
        <begin position="23"/>
        <end position="44"/>
    </location>
</feature>
<keyword evidence="3" id="KW-1185">Reference proteome</keyword>
<evidence type="ECO:0000256" key="1">
    <source>
        <dbReference type="SAM" id="Phobius"/>
    </source>
</evidence>
<keyword evidence="1" id="KW-0812">Transmembrane</keyword>
<reference evidence="2 3" key="1">
    <citation type="submission" date="2020-08" db="EMBL/GenBank/DDBJ databases">
        <title>A Genomic Blueprint of the Chicken Gut Microbiome.</title>
        <authorList>
            <person name="Gilroy R."/>
            <person name="Ravi A."/>
            <person name="Getino M."/>
            <person name="Pursley I."/>
            <person name="Horton D.L."/>
            <person name="Alikhan N.-F."/>
            <person name="Baker D."/>
            <person name="Gharbi K."/>
            <person name="Hall N."/>
            <person name="Watson M."/>
            <person name="Adriaenssens E.M."/>
            <person name="Foster-Nyarko E."/>
            <person name="Jarju S."/>
            <person name="Secka A."/>
            <person name="Antonio M."/>
            <person name="Oren A."/>
            <person name="Chaudhuri R."/>
            <person name="La Ragione R.M."/>
            <person name="Hildebrand F."/>
            <person name="Pallen M.J."/>
        </authorList>
    </citation>
    <scope>NUCLEOTIDE SEQUENCE [LARGE SCALE GENOMIC DNA]</scope>
    <source>
        <strain evidence="2 3">Re57</strain>
    </source>
</reference>
<gene>
    <name evidence="2" type="ORF">H9634_10070</name>
</gene>
<comment type="caution">
    <text evidence="2">The sequence shown here is derived from an EMBL/GenBank/DDBJ whole genome shotgun (WGS) entry which is preliminary data.</text>
</comment>
<sequence>MAQQQTQPPRGENVRALKLSSNWVNMVIALGACLVVVLIGLAFVPEPKEGQFEREVDYETIAESVKTRAEFPVVVPTLPEGWMANEAMFKPMGAPAYDTWYLSSVGPQRGWMTLRQADGDERWVESELDGFVEVSTSDIDGVAFTSYDGPDGKQALVGQLDGSTAVLIGRADAQTYEFFAKQAVEQAGPEQAGP</sequence>
<name>A0ABR8WVL6_9MICO</name>
<proteinExistence type="predicted"/>
<evidence type="ECO:0000313" key="3">
    <source>
        <dbReference type="Proteomes" id="UP000651517"/>
    </source>
</evidence>
<dbReference type="Proteomes" id="UP000651517">
    <property type="component" value="Unassembled WGS sequence"/>
</dbReference>
<organism evidence="2 3">
    <name type="scientific">Brevibacterium gallinarum</name>
    <dbReference type="NCBI Taxonomy" id="2762220"/>
    <lineage>
        <taxon>Bacteria</taxon>
        <taxon>Bacillati</taxon>
        <taxon>Actinomycetota</taxon>
        <taxon>Actinomycetes</taxon>
        <taxon>Micrococcales</taxon>
        <taxon>Brevibacteriaceae</taxon>
        <taxon>Brevibacterium</taxon>
    </lineage>
</organism>
<keyword evidence="1" id="KW-0472">Membrane</keyword>
<keyword evidence="1" id="KW-1133">Transmembrane helix</keyword>
<dbReference type="EMBL" id="JACSPY010000009">
    <property type="protein sequence ID" value="MBD8021125.1"/>
    <property type="molecule type" value="Genomic_DNA"/>
</dbReference>
<dbReference type="Pfam" id="PF14030">
    <property type="entry name" value="DUF4245"/>
    <property type="match status" value="1"/>
</dbReference>
<dbReference type="RefSeq" id="WP_191726528.1">
    <property type="nucleotide sequence ID" value="NZ_JACSPY010000009.1"/>
</dbReference>
<evidence type="ECO:0000313" key="2">
    <source>
        <dbReference type="EMBL" id="MBD8021125.1"/>
    </source>
</evidence>